<evidence type="ECO:0000256" key="2">
    <source>
        <dbReference type="ARBA" id="ARBA00009749"/>
    </source>
</evidence>
<feature type="transmembrane region" description="Helical" evidence="9">
    <location>
        <begin position="313"/>
        <end position="334"/>
    </location>
</feature>
<evidence type="ECO:0000259" key="10">
    <source>
        <dbReference type="PROSITE" id="PS51371"/>
    </source>
</evidence>
<dbReference type="GO" id="GO:0005886">
    <property type="term" value="C:plasma membrane"/>
    <property type="evidence" value="ECO:0007669"/>
    <property type="project" value="UniProtKB-SubCell"/>
</dbReference>
<proteinExistence type="inferred from homology"/>
<dbReference type="GO" id="GO:0015095">
    <property type="term" value="F:magnesium ion transmembrane transporter activity"/>
    <property type="evidence" value="ECO:0007669"/>
    <property type="project" value="UniProtKB-UniRule"/>
</dbReference>
<keyword evidence="4 9" id="KW-0812">Transmembrane</keyword>
<dbReference type="InterPro" id="IPR000644">
    <property type="entry name" value="CBS_dom"/>
</dbReference>
<evidence type="ECO:0000256" key="9">
    <source>
        <dbReference type="RuleBase" id="RU362011"/>
    </source>
</evidence>
<evidence type="ECO:0000256" key="7">
    <source>
        <dbReference type="ARBA" id="ARBA00023136"/>
    </source>
</evidence>
<dbReference type="InterPro" id="IPR006667">
    <property type="entry name" value="SLC41_membr_dom"/>
</dbReference>
<dbReference type="InterPro" id="IPR046342">
    <property type="entry name" value="CBS_dom_sf"/>
</dbReference>
<dbReference type="SMART" id="SM00924">
    <property type="entry name" value="MgtE_N"/>
    <property type="match status" value="1"/>
</dbReference>
<dbReference type="SUPFAM" id="SSF158791">
    <property type="entry name" value="MgtE N-terminal domain-like"/>
    <property type="match status" value="1"/>
</dbReference>
<dbReference type="InterPro" id="IPR038076">
    <property type="entry name" value="MgtE_N_sf"/>
</dbReference>
<organism evidence="11 12">
    <name type="scientific">Holtiella tumoricola</name>
    <dbReference type="NCBI Taxonomy" id="3018743"/>
    <lineage>
        <taxon>Bacteria</taxon>
        <taxon>Bacillati</taxon>
        <taxon>Bacillota</taxon>
        <taxon>Clostridia</taxon>
        <taxon>Lachnospirales</taxon>
        <taxon>Cellulosilyticaceae</taxon>
        <taxon>Holtiella</taxon>
    </lineage>
</organism>
<dbReference type="RefSeq" id="WP_053984020.1">
    <property type="nucleotide sequence ID" value="NZ_JAQIFT010000059.1"/>
</dbReference>
<dbReference type="Pfam" id="PF01769">
    <property type="entry name" value="MgtE"/>
    <property type="match status" value="1"/>
</dbReference>
<feature type="transmembrane region" description="Helical" evidence="9">
    <location>
        <begin position="381"/>
        <end position="408"/>
    </location>
</feature>
<keyword evidence="5 9" id="KW-0460">Magnesium</keyword>
<name>A0AA42DQ24_9FIRM</name>
<accession>A0AA42DQ24</accession>
<feature type="transmembrane region" description="Helical" evidence="9">
    <location>
        <begin position="420"/>
        <end position="446"/>
    </location>
</feature>
<evidence type="ECO:0000256" key="4">
    <source>
        <dbReference type="ARBA" id="ARBA00022692"/>
    </source>
</evidence>
<comment type="similarity">
    <text evidence="2 9">Belongs to the SLC41A transporter family.</text>
</comment>
<dbReference type="NCBIfam" id="TIGR00400">
    <property type="entry name" value="mgtE"/>
    <property type="match status" value="1"/>
</dbReference>
<comment type="subcellular location">
    <subcellularLocation>
        <location evidence="9">Cell membrane</location>
        <topology evidence="9">Multi-pass membrane protein</topology>
    </subcellularLocation>
    <subcellularLocation>
        <location evidence="1">Membrane</location>
        <topology evidence="1">Multi-pass membrane protein</topology>
    </subcellularLocation>
</comment>
<protein>
    <recommendedName>
        <fullName evidence="9">Magnesium transporter MgtE</fullName>
    </recommendedName>
</protein>
<dbReference type="PANTHER" id="PTHR43773:SF1">
    <property type="entry name" value="MAGNESIUM TRANSPORTER MGTE"/>
    <property type="match status" value="1"/>
</dbReference>
<keyword evidence="3 9" id="KW-0813">Transport</keyword>
<dbReference type="SUPFAM" id="SSF54631">
    <property type="entry name" value="CBS-domain pair"/>
    <property type="match status" value="1"/>
</dbReference>
<evidence type="ECO:0000313" key="11">
    <source>
        <dbReference type="EMBL" id="MDA3733088.1"/>
    </source>
</evidence>
<keyword evidence="8" id="KW-0129">CBS domain</keyword>
<dbReference type="Proteomes" id="UP001169242">
    <property type="component" value="Unassembled WGS sequence"/>
</dbReference>
<dbReference type="SUPFAM" id="SSF161093">
    <property type="entry name" value="MgtE membrane domain-like"/>
    <property type="match status" value="1"/>
</dbReference>
<dbReference type="Pfam" id="PF00571">
    <property type="entry name" value="CBS"/>
    <property type="match status" value="2"/>
</dbReference>
<feature type="transmembrane region" description="Helical" evidence="9">
    <location>
        <begin position="281"/>
        <end position="301"/>
    </location>
</feature>
<comment type="caution">
    <text evidence="11">The sequence shown here is derived from an EMBL/GenBank/DDBJ whole genome shotgun (WGS) entry which is preliminary data.</text>
</comment>
<evidence type="ECO:0000313" key="12">
    <source>
        <dbReference type="Proteomes" id="UP001169242"/>
    </source>
</evidence>
<evidence type="ECO:0000256" key="6">
    <source>
        <dbReference type="ARBA" id="ARBA00022989"/>
    </source>
</evidence>
<feature type="transmembrane region" description="Helical" evidence="9">
    <location>
        <begin position="355"/>
        <end position="375"/>
    </location>
</feature>
<dbReference type="SMART" id="SM00116">
    <property type="entry name" value="CBS"/>
    <property type="match status" value="2"/>
</dbReference>
<evidence type="ECO:0000256" key="8">
    <source>
        <dbReference type="PROSITE-ProRule" id="PRU00703"/>
    </source>
</evidence>
<dbReference type="CDD" id="cd04606">
    <property type="entry name" value="CBS_pair_Mg_transporter"/>
    <property type="match status" value="1"/>
</dbReference>
<dbReference type="Gene3D" id="3.10.580.10">
    <property type="entry name" value="CBS-domain"/>
    <property type="match status" value="1"/>
</dbReference>
<dbReference type="GO" id="GO:0046872">
    <property type="term" value="F:metal ion binding"/>
    <property type="evidence" value="ECO:0007669"/>
    <property type="project" value="UniProtKB-KW"/>
</dbReference>
<gene>
    <name evidence="11" type="primary">mgtE</name>
    <name evidence="11" type="ORF">PBV87_16550</name>
</gene>
<feature type="domain" description="CBS" evidence="10">
    <location>
        <begin position="135"/>
        <end position="198"/>
    </location>
</feature>
<sequence length="447" mass="49600">MKTNMSQEELKKFLLHAPQARIIEYIENIHPVDILDILKEDEENGLDILSRLPEHYIASIIDEAEPEEKYNLLTSFSENRQRNIIEEMASDELTDLLGMLDETQANKILAKMTEEDARKVRQLLSYDPDTAAGIMATEFVCVKAYMTVKQTLRYLQDNKEEIDHAYDLYVVDDFDKLKGVVTLKELVTTHFDTTIGEILQPNVETIPFDMDQEEVGHLFEKYGYLTLPVVDRVGRLLGIVTVDDVMQILRDENTEDIHKLGGVGEGEKVNGTLKESVKSRLPWLFVNLLTAIFASAVVGLFEGTIEKVVSLATFMPIVAGMGGNAGTQTLTVIVRGLALGELDLKHFKKALLKELGIGLITGVSIGAVIAVLGYLWEGNIIFGAVIGIAMILNMIVATLSGLVVPIVLKKMKIDPALASSVFVTTFTDVLGFFFFLGLATAFIHYLV</sequence>
<dbReference type="InterPro" id="IPR036739">
    <property type="entry name" value="SLC41_membr_dom_sf"/>
</dbReference>
<dbReference type="Gene3D" id="1.10.357.20">
    <property type="entry name" value="SLC41 divalent cation transporters, integral membrane domain"/>
    <property type="match status" value="1"/>
</dbReference>
<dbReference type="Gene3D" id="1.25.60.10">
    <property type="entry name" value="MgtE N-terminal domain-like"/>
    <property type="match status" value="1"/>
</dbReference>
<evidence type="ECO:0000256" key="3">
    <source>
        <dbReference type="ARBA" id="ARBA00022448"/>
    </source>
</evidence>
<keyword evidence="12" id="KW-1185">Reference proteome</keyword>
<evidence type="ECO:0000256" key="1">
    <source>
        <dbReference type="ARBA" id="ARBA00004141"/>
    </source>
</evidence>
<keyword evidence="7 9" id="KW-0472">Membrane</keyword>
<evidence type="ECO:0000256" key="5">
    <source>
        <dbReference type="ARBA" id="ARBA00022842"/>
    </source>
</evidence>
<dbReference type="InterPro" id="IPR006668">
    <property type="entry name" value="Mg_transptr_MgtE_intracell_dom"/>
</dbReference>
<dbReference type="InterPro" id="IPR006669">
    <property type="entry name" value="MgtE_transporter"/>
</dbReference>
<comment type="function">
    <text evidence="9">Acts as a magnesium transporter.</text>
</comment>
<keyword evidence="6 9" id="KW-1133">Transmembrane helix</keyword>
<dbReference type="PANTHER" id="PTHR43773">
    <property type="entry name" value="MAGNESIUM TRANSPORTER MGTE"/>
    <property type="match status" value="1"/>
</dbReference>
<reference evidence="11" key="1">
    <citation type="journal article" date="2023" name="Int. J. Syst. Evol. Microbiol.">
        <title>&lt;i&gt;Holtiella tumoricola&lt;/i&gt; gen. nov. sp. nov., isolated from a human clinical sample.</title>
        <authorList>
            <person name="Allen-Vercoe E."/>
            <person name="Daigneault M.C."/>
            <person name="Vancuren S.J."/>
            <person name="Cochrane K."/>
            <person name="O'Neal L.L."/>
            <person name="Sankaranarayanan K."/>
            <person name="Lawson P.A."/>
        </authorList>
    </citation>
    <scope>NUCLEOTIDE SEQUENCE</scope>
    <source>
        <strain evidence="11">CC70A</strain>
    </source>
</reference>
<dbReference type="Pfam" id="PF03448">
    <property type="entry name" value="MgtE_N"/>
    <property type="match status" value="1"/>
</dbReference>
<dbReference type="PROSITE" id="PS51371">
    <property type="entry name" value="CBS"/>
    <property type="match status" value="2"/>
</dbReference>
<comment type="subunit">
    <text evidence="9">Homodimer.</text>
</comment>
<keyword evidence="9" id="KW-1003">Cell membrane</keyword>
<dbReference type="EMBL" id="JAQIFT010000059">
    <property type="protein sequence ID" value="MDA3733088.1"/>
    <property type="molecule type" value="Genomic_DNA"/>
</dbReference>
<dbReference type="AlphaFoldDB" id="A0AA42DQ24"/>
<keyword evidence="9" id="KW-0479">Metal-binding</keyword>
<feature type="domain" description="CBS" evidence="10">
    <location>
        <begin position="199"/>
        <end position="255"/>
    </location>
</feature>